<gene>
    <name evidence="2" type="ORF">CRP01_20565</name>
</gene>
<dbReference type="Proteomes" id="UP000223913">
    <property type="component" value="Unassembled WGS sequence"/>
</dbReference>
<dbReference type="InterPro" id="IPR026341">
    <property type="entry name" value="T9SS_type_B"/>
</dbReference>
<evidence type="ECO:0000313" key="3">
    <source>
        <dbReference type="Proteomes" id="UP000223913"/>
    </source>
</evidence>
<keyword evidence="3" id="KW-1185">Reference proteome</keyword>
<dbReference type="Pfam" id="PF13585">
    <property type="entry name" value="CHU_C"/>
    <property type="match status" value="1"/>
</dbReference>
<name>A0A2D0N7C7_FLAN2</name>
<evidence type="ECO:0000313" key="2">
    <source>
        <dbReference type="EMBL" id="PHN04405.1"/>
    </source>
</evidence>
<sequence length="1663" mass="178104">MYFRKHLSYLSFLKLMGFVLWTGGQTYAQCPSLKAIMVDPCGDEVRNEFIILDSGTGFNTGDLQISFDISGNGSGEHNNDININVGNVPGTRPCRFQPGNAALVTGCPNVQVVSQDEEIPPNAVVIIQTSGNANEPIDFSYLCGNGECVYVLQNDCVRSIEAFSNRGTGTRTSLIALANTLCNETVVYDRNQLVGGDGAFYAPDAPTTYENRGCGITPPVTGGTIPPEFVNPGNLFGCGSLVLPSVTGMHLTNGERYYTGPYGTGVSYASGSVITRSTTLFIFDETAPCSPLEMFRVNIADPVTPNLTVPNPLCAQDTPYTLETTQDGIEGTWTGDGVSNNLFDPDQINGATYDLTFVPNVDECAEPNSIEVVVLDTPVAGDNLRATACNANGAGIGIFDLTAYASEINGGTNDQVLWYEDVNLTNIIADSTLYSSGAGQIYAVIDNGACLSDPVPVELVVGRAPTIRFVTIGTLSCFGDTDGSIEIEITGGTPPYNISWSNPAYDNQTSLTDLPAGSYGVTVTDAIGCSSNQMLSIIEPNELILDCNKLQDVGTVIGDDGVASFTASGGIAPYWVVWEGPETDSAQIFSANDTLTVSTLRAGTYQVRVRDALGCVAFCQVDIDAPNCDLEVSGTFTEPQCFGEADGSITLTPTGAQGNLTYSWNVSSLNGQNAPQNLAAGQYEVTVTDETGCSEILSFLLESPPMIDLNCSVQNPVSVLGGSDGRARIQVSGGSRPYRASWTGPKTGDISIGMATEFVIDSLPAGTYDLVVVDANNCEQTCSFTVADGNCSNGLDVDISDESCPGSADGSIRVILTGNWISPVTYDWDNDAFDGQSQLSGLAAGNYTVTVTGANNCQSSISATVETDFSPPAVSFTENGTVCSDECYDLELNFTGTAPFFAEFILRSGNQSNPLNVNTDQMTDILTICPADYGVTSGSLRLQLLRVSDANCINEETRESVIDIAQPTEANYTATLCPNESVVINGQTYDINRPTGTEVLIGANEFGCDSTVNITLNFASESVNEITDTLCPDGSITINGQTYDINRPSGMEIIPNGTGCDSLININLSFYPPATGRLEEVLCPGEVLIINGVTYNEQRLSGIEMFPGGSSNGCDSTLEISISYYPEAVGFVSDTICPGETITVNGTDYNRENPFGQERLLGEARNGCDSLVEINLSFFDAPMSVLRDTLCRDASLTVNGTVYDINRPSGMEVFSGSGENGCDSLVQVDLIFQEDVTVALVGDQDICMGEEAVLEFRVLNALTPIDVQYAVNGGNPTWIYGVEDGDVITVKPNDNTTYSVVQALVPPEFCTVTIGGDATVRVSMLMVDVVTDTDYLGYGVSCADQQDGAIRAMVMSGTGPFEFVWQDGVRMPERTNLGPGVYSVVVTDALGCTAEAFVQLEAPPPIQMRLSTLPLDCDGGSSGAVILDTVFGGIPAYFYSIDGGTAREVVQTPLLITDIAAGRHTIEISDEFGCSTRQDVVIAEFTPLELILGPDQKIRYGESVRLDGVANFQIDSLYWVPSDSLQPTNTLPTRARPSETTTYTLRAFDSRGCWVEDEIKITVIREDDIYVPNAFSPNSDGINDRVYPFTNPNIKIINEFRIFDRWGNQMHYQQEFHGNQEKFGWDGIFNNQPMDPAVFIFVLHFTYLDGQPGMLKGDITLVR</sequence>
<dbReference type="Pfam" id="PF13573">
    <property type="entry name" value="SprB"/>
    <property type="match status" value="3"/>
</dbReference>
<reference evidence="2 3" key="1">
    <citation type="submission" date="2017-10" db="EMBL/GenBank/DDBJ databases">
        <title>The draft genome sequence of Lewinella nigricans NBRC 102662.</title>
        <authorList>
            <person name="Wang K."/>
        </authorList>
    </citation>
    <scope>NUCLEOTIDE SEQUENCE [LARGE SCALE GENOMIC DNA]</scope>
    <source>
        <strain evidence="2 3">NBRC 102662</strain>
    </source>
</reference>
<comment type="caution">
    <text evidence="2">The sequence shown here is derived from an EMBL/GenBank/DDBJ whole genome shotgun (WGS) entry which is preliminary data.</text>
</comment>
<dbReference type="InterPro" id="IPR025667">
    <property type="entry name" value="SprB_repeat"/>
</dbReference>
<feature type="chain" id="PRO_5013288325" description="T9SS type B sorting domain-containing protein" evidence="1">
    <location>
        <begin position="29"/>
        <end position="1663"/>
    </location>
</feature>
<dbReference type="Gene3D" id="2.60.40.740">
    <property type="match status" value="1"/>
</dbReference>
<dbReference type="NCBIfam" id="TIGR04131">
    <property type="entry name" value="Bac_Flav_CTERM"/>
    <property type="match status" value="1"/>
</dbReference>
<organism evidence="2 3">
    <name type="scientific">Flavilitoribacter nigricans (strain ATCC 23147 / DSM 23189 / NBRC 102662 / NCIMB 1420 / SS-2)</name>
    <name type="common">Lewinella nigricans</name>
    <dbReference type="NCBI Taxonomy" id="1122177"/>
    <lineage>
        <taxon>Bacteria</taxon>
        <taxon>Pseudomonadati</taxon>
        <taxon>Bacteroidota</taxon>
        <taxon>Saprospiria</taxon>
        <taxon>Saprospirales</taxon>
        <taxon>Lewinellaceae</taxon>
        <taxon>Flavilitoribacter</taxon>
    </lineage>
</organism>
<keyword evidence="1" id="KW-0732">Signal</keyword>
<accession>A0A2D0N7C7</accession>
<dbReference type="OrthoDB" id="641420at2"/>
<proteinExistence type="predicted"/>
<evidence type="ECO:0000256" key="1">
    <source>
        <dbReference type="SAM" id="SignalP"/>
    </source>
</evidence>
<dbReference type="EMBL" id="PDUD01000025">
    <property type="protein sequence ID" value="PHN04405.1"/>
    <property type="molecule type" value="Genomic_DNA"/>
</dbReference>
<feature type="signal peptide" evidence="1">
    <location>
        <begin position="1"/>
        <end position="28"/>
    </location>
</feature>
<evidence type="ECO:0008006" key="4">
    <source>
        <dbReference type="Google" id="ProtNLM"/>
    </source>
</evidence>
<protein>
    <recommendedName>
        <fullName evidence="4">T9SS type B sorting domain-containing protein</fullName>
    </recommendedName>
</protein>